<evidence type="ECO:0000256" key="5">
    <source>
        <dbReference type="ARBA" id="ARBA00022842"/>
    </source>
</evidence>
<dbReference type="SUPFAM" id="SSF81301">
    <property type="entry name" value="Nucleotidyltransferase"/>
    <property type="match status" value="2"/>
</dbReference>
<keyword evidence="4 7" id="KW-0067">ATP-binding</keyword>
<dbReference type="InterPro" id="IPR013546">
    <property type="entry name" value="PII_UdlTrfase/GS_AdlTrfase"/>
</dbReference>
<keyword evidence="11" id="KW-1185">Reference proteome</keyword>
<evidence type="ECO:0000259" key="8">
    <source>
        <dbReference type="Pfam" id="PF03710"/>
    </source>
</evidence>
<evidence type="ECO:0000313" key="10">
    <source>
        <dbReference type="EMBL" id="GHD98057.1"/>
    </source>
</evidence>
<dbReference type="RefSeq" id="WP_189947813.1">
    <property type="nucleotide sequence ID" value="NZ_BMVG01000001.1"/>
</dbReference>
<dbReference type="GO" id="GO:0000820">
    <property type="term" value="P:regulation of glutamine family amino acid metabolic process"/>
    <property type="evidence" value="ECO:0007669"/>
    <property type="project" value="UniProtKB-UniRule"/>
</dbReference>
<comment type="similarity">
    <text evidence="7">Belongs to the GlnE family.</text>
</comment>
<keyword evidence="6 7" id="KW-0511">Multifunctional enzyme</keyword>
<keyword evidence="3 7" id="KW-0547">Nucleotide-binding</keyword>
<evidence type="ECO:0000256" key="4">
    <source>
        <dbReference type="ARBA" id="ARBA00022840"/>
    </source>
</evidence>
<dbReference type="InterPro" id="IPR043519">
    <property type="entry name" value="NT_sf"/>
</dbReference>
<dbReference type="Gene3D" id="1.20.120.1510">
    <property type="match status" value="1"/>
</dbReference>
<dbReference type="Gene3D" id="3.30.460.10">
    <property type="entry name" value="Beta Polymerase, domain 2"/>
    <property type="match status" value="2"/>
</dbReference>
<dbReference type="Pfam" id="PF03710">
    <property type="entry name" value="GlnE"/>
    <property type="match status" value="2"/>
</dbReference>
<dbReference type="InterPro" id="IPR023057">
    <property type="entry name" value="GlnE"/>
</dbReference>
<keyword evidence="5 7" id="KW-0460">Magnesium</keyword>
<evidence type="ECO:0000256" key="3">
    <source>
        <dbReference type="ARBA" id="ARBA00022741"/>
    </source>
</evidence>
<feature type="domain" description="Glutamate-ammonia ligase adenylyltransferase repeated" evidence="8">
    <location>
        <begin position="88"/>
        <end position="312"/>
    </location>
</feature>
<dbReference type="GO" id="GO:0005829">
    <property type="term" value="C:cytosol"/>
    <property type="evidence" value="ECO:0007669"/>
    <property type="project" value="TreeGrafter"/>
</dbReference>
<sequence length="1004" mass="109171">MTPGRRSSTFTRLLRHGFTDPSAAERLLDGSELAPVRDDPVLLEALGATADPDLALHGLVRLLEAQAGPTAHRELLDTLIAAKPLRDRLLGVLGASAALADHLARHPADWQALVTYEPQDLHPGLTEFERGLADATDPVSLRVAYRRCLLSIAARDVCGTTDVAETAAELADLATATLRMALAMAQAHAPEDAAACRLAVIAMGKCGGQELNYVSDVDVIFVAEAAEAATEVKALTSATRLASHLMRICSETTVEGSIWPVDANLRPEGRNGPLVRTLSSHLVYYQRWAKTWEFQAQLKARPVAGDTELGQAYVDALEPMVWTAAERDNFVADVQKMRRRVVENIPASEIDRELKLGPGGLRDVEFAVQLLQLVHGRTDPGLRSGTTLNALQALAAGGYVGREDAARLDEAYRFLRSMEHRIQLYRLRRTHLVPVAEEDQRRLGRSLGLRTDPAAELIREWKRHTGVVRRLHEKLFYRPLLDAVAQLAPGEARLSAEAARERLVALGYADPAAALRHLEALASGVTRKAAIQRTLLPVLLGWFADSADPDAGLLNFRKVSDALGKTPWYLRLLRDEGAAAENLARVLSAGRLAPDLLMRAPEAVALLGDGDGTGMRGAGLTPRERAPLEQEILAAVGRAENAAQGVTAARGVRRRELFRTAAADIVGSYGTETSPAEADQGALVDRVGAAVSDLTAATLAGTLRAVVRDSWGDTLPTRFTVIGMGRFGGHELGYGSDADVLFVHEPQDGVDEHEAAAAANKVVAEMCRLLQLPSADPPLLIDAGLRPEGKSGPLVRTLKAYEAYYRRWSLVWESQALLRAEPVAGDEDLARRFTELIDPLRYPSHGLTEDAVREIRRLKARMESERLPRGADPKLHTKLGPGGLSDVEWTVQLFQLRHGWEIPGLRTTRTRAALAAAREAGLLSAEEAEILDEAWVLATRVRNAVMLVRGRAGDTFPTEPRELSAVGRYLGYGAGHAGDMLDAYRRTTRRARTVMEESFYGDST</sequence>
<evidence type="ECO:0000256" key="1">
    <source>
        <dbReference type="ARBA" id="ARBA00022679"/>
    </source>
</evidence>
<name>A0A919CZ28_9ACTN</name>
<dbReference type="GO" id="GO:0008882">
    <property type="term" value="F:[glutamate-ammonia-ligase] adenylyltransferase activity"/>
    <property type="evidence" value="ECO:0007669"/>
    <property type="project" value="UniProtKB-UniRule"/>
</dbReference>
<gene>
    <name evidence="7 10" type="primary">glnE</name>
    <name evidence="10" type="ORF">GCM10010339_03710</name>
</gene>
<comment type="catalytic activity">
    <reaction evidence="7">
        <text>[glutamine synthetase]-L-tyrosine + ATP = [glutamine synthetase]-O(4)-(5'-adenylyl)-L-tyrosine + diphosphate</text>
        <dbReference type="Rhea" id="RHEA:18589"/>
        <dbReference type="Rhea" id="RHEA-COMP:10660"/>
        <dbReference type="Rhea" id="RHEA-COMP:10661"/>
        <dbReference type="ChEBI" id="CHEBI:30616"/>
        <dbReference type="ChEBI" id="CHEBI:33019"/>
        <dbReference type="ChEBI" id="CHEBI:46858"/>
        <dbReference type="ChEBI" id="CHEBI:83624"/>
        <dbReference type="EC" id="2.7.7.42"/>
    </reaction>
</comment>
<feature type="region of interest" description="Adenylyl transferase" evidence="7">
    <location>
        <begin position="488"/>
        <end position="1004"/>
    </location>
</feature>
<evidence type="ECO:0000256" key="6">
    <source>
        <dbReference type="ARBA" id="ARBA00023268"/>
    </source>
</evidence>
<dbReference type="Proteomes" id="UP000655443">
    <property type="component" value="Unassembled WGS sequence"/>
</dbReference>
<dbReference type="InterPro" id="IPR005190">
    <property type="entry name" value="GlnE_rpt_dom"/>
</dbReference>
<dbReference type="GO" id="GO:0005524">
    <property type="term" value="F:ATP binding"/>
    <property type="evidence" value="ECO:0007669"/>
    <property type="project" value="UniProtKB-UniRule"/>
</dbReference>
<feature type="domain" description="Glutamate-ammonia ligase adenylyltransferase repeated" evidence="8">
    <location>
        <begin position="581"/>
        <end position="834"/>
    </location>
</feature>
<dbReference type="EMBL" id="BMVG01000001">
    <property type="protein sequence ID" value="GHD98057.1"/>
    <property type="molecule type" value="Genomic_DNA"/>
</dbReference>
<feature type="domain" description="PII-uridylyltransferase/Glutamine-synthetase adenylyltransferase" evidence="9">
    <location>
        <begin position="874"/>
        <end position="997"/>
    </location>
</feature>
<dbReference type="SUPFAM" id="SSF81593">
    <property type="entry name" value="Nucleotidyltransferase substrate binding subunit/domain"/>
    <property type="match status" value="2"/>
</dbReference>
<keyword evidence="2 7" id="KW-0548">Nucleotidyltransferase</keyword>
<dbReference type="NCBIfam" id="NF010707">
    <property type="entry name" value="PRK14109.1"/>
    <property type="match status" value="1"/>
</dbReference>
<dbReference type="PANTHER" id="PTHR30621:SF0">
    <property type="entry name" value="BIFUNCTIONAL GLUTAMINE SYNTHETASE ADENYLYLTRANSFERASE_ADENYLYL-REMOVING ENZYME"/>
    <property type="match status" value="1"/>
</dbReference>
<feature type="domain" description="PII-uridylyltransferase/Glutamine-synthetase adenylyltransferase" evidence="9">
    <location>
        <begin position="336"/>
        <end position="476"/>
    </location>
</feature>
<evidence type="ECO:0000256" key="7">
    <source>
        <dbReference type="HAMAP-Rule" id="MF_00802"/>
    </source>
</evidence>
<dbReference type="EC" id="2.7.7.89" evidence="7"/>
<comment type="catalytic activity">
    <reaction evidence="7">
        <text>[glutamine synthetase]-O(4)-(5'-adenylyl)-L-tyrosine + phosphate = [glutamine synthetase]-L-tyrosine + ADP</text>
        <dbReference type="Rhea" id="RHEA:43716"/>
        <dbReference type="Rhea" id="RHEA-COMP:10660"/>
        <dbReference type="Rhea" id="RHEA-COMP:10661"/>
        <dbReference type="ChEBI" id="CHEBI:43474"/>
        <dbReference type="ChEBI" id="CHEBI:46858"/>
        <dbReference type="ChEBI" id="CHEBI:83624"/>
        <dbReference type="ChEBI" id="CHEBI:456216"/>
        <dbReference type="EC" id="2.7.7.89"/>
    </reaction>
</comment>
<evidence type="ECO:0000259" key="9">
    <source>
        <dbReference type="Pfam" id="PF08335"/>
    </source>
</evidence>
<dbReference type="AlphaFoldDB" id="A0A919CZ28"/>
<dbReference type="Pfam" id="PF08335">
    <property type="entry name" value="GlnD_UR_UTase"/>
    <property type="match status" value="2"/>
</dbReference>
<dbReference type="EC" id="2.7.7.42" evidence="7"/>
<comment type="caution">
    <text evidence="10">The sequence shown here is derived from an EMBL/GenBank/DDBJ whole genome shotgun (WGS) entry which is preliminary data.</text>
</comment>
<dbReference type="Gene3D" id="1.20.120.330">
    <property type="entry name" value="Nucleotidyltransferases domain 2"/>
    <property type="match status" value="2"/>
</dbReference>
<dbReference type="GO" id="GO:0000287">
    <property type="term" value="F:magnesium ion binding"/>
    <property type="evidence" value="ECO:0007669"/>
    <property type="project" value="UniProtKB-UniRule"/>
</dbReference>
<accession>A0A919CZ28</accession>
<evidence type="ECO:0000313" key="11">
    <source>
        <dbReference type="Proteomes" id="UP000655443"/>
    </source>
</evidence>
<comment type="cofactor">
    <cofactor evidence="7">
        <name>Mg(2+)</name>
        <dbReference type="ChEBI" id="CHEBI:18420"/>
    </cofactor>
</comment>
<organism evidence="10 11">
    <name type="scientific">Streptomyces alanosinicus</name>
    <dbReference type="NCBI Taxonomy" id="68171"/>
    <lineage>
        <taxon>Bacteria</taxon>
        <taxon>Bacillati</taxon>
        <taxon>Actinomycetota</taxon>
        <taxon>Actinomycetes</taxon>
        <taxon>Kitasatosporales</taxon>
        <taxon>Streptomycetaceae</taxon>
        <taxon>Streptomyces</taxon>
    </lineage>
</organism>
<dbReference type="GO" id="GO:0047388">
    <property type="term" value="F:[glutamine synthetase]-adenylyl-L-tyrosine phosphorylase activity"/>
    <property type="evidence" value="ECO:0007669"/>
    <property type="project" value="UniProtKB-EC"/>
</dbReference>
<reference evidence="10" key="1">
    <citation type="journal article" date="2014" name="Int. J. Syst. Evol. Microbiol.">
        <title>Complete genome sequence of Corynebacterium casei LMG S-19264T (=DSM 44701T), isolated from a smear-ripened cheese.</title>
        <authorList>
            <consortium name="US DOE Joint Genome Institute (JGI-PGF)"/>
            <person name="Walter F."/>
            <person name="Albersmeier A."/>
            <person name="Kalinowski J."/>
            <person name="Ruckert C."/>
        </authorList>
    </citation>
    <scope>NUCLEOTIDE SEQUENCE</scope>
    <source>
        <strain evidence="10">JCM 4714</strain>
    </source>
</reference>
<reference evidence="10" key="2">
    <citation type="submission" date="2020-09" db="EMBL/GenBank/DDBJ databases">
        <authorList>
            <person name="Sun Q."/>
            <person name="Ohkuma M."/>
        </authorList>
    </citation>
    <scope>NUCLEOTIDE SEQUENCE</scope>
    <source>
        <strain evidence="10">JCM 4714</strain>
    </source>
</reference>
<dbReference type="HAMAP" id="MF_00802">
    <property type="entry name" value="GlnE"/>
    <property type="match status" value="1"/>
</dbReference>
<comment type="function">
    <text evidence="7">Involved in the regulation of glutamine synthetase GlnA, a key enzyme in the process to assimilate ammonia. When cellular nitrogen levels are high, the C-terminal adenylyl transferase (AT) inactivates GlnA by covalent transfer of an adenylyl group from ATP to specific tyrosine residue of GlnA, thus reducing its activity. Conversely, when nitrogen levels are low, the N-terminal adenylyl removase (AR) activates GlnA by removing the adenylyl group by phosphorolysis, increasing its activity. The regulatory region of GlnE binds the signal transduction protein PII (GlnB) which indicates the nitrogen status of the cell.</text>
</comment>
<protein>
    <recommendedName>
        <fullName evidence="7">Bifunctional glutamine synthetase adenylyltransferase/adenylyl-removing enzyme</fullName>
    </recommendedName>
    <alternativeName>
        <fullName evidence="7">ATP:glutamine synthetase adenylyltransferase</fullName>
    </alternativeName>
    <alternativeName>
        <fullName evidence="7">ATase</fullName>
    </alternativeName>
    <domain>
        <recommendedName>
            <fullName evidence="7">Glutamine synthetase adenylyl-L-tyrosine phosphorylase</fullName>
            <ecNumber evidence="7">2.7.7.89</ecNumber>
        </recommendedName>
        <alternativeName>
            <fullName evidence="7">Adenylyl removase</fullName>
            <shortName evidence="7">AR</shortName>
            <shortName evidence="7">AT-N</shortName>
        </alternativeName>
    </domain>
    <domain>
        <recommendedName>
            <fullName evidence="7">Glutamine synthetase adenylyl transferase</fullName>
            <ecNumber evidence="7">2.7.7.42</ecNumber>
        </recommendedName>
        <alternativeName>
            <fullName evidence="7">Adenylyl transferase</fullName>
            <shortName evidence="7">AT</shortName>
            <shortName evidence="7">AT-C</shortName>
        </alternativeName>
    </domain>
</protein>
<evidence type="ECO:0000256" key="2">
    <source>
        <dbReference type="ARBA" id="ARBA00022695"/>
    </source>
</evidence>
<dbReference type="PANTHER" id="PTHR30621">
    <property type="entry name" value="GLUTAMINE SYNTHETASE ADENYLYLTRANSFERASE"/>
    <property type="match status" value="1"/>
</dbReference>
<keyword evidence="1 7" id="KW-0808">Transferase</keyword>
<dbReference type="CDD" id="cd05401">
    <property type="entry name" value="NT_GlnE_GlnD_like"/>
    <property type="match status" value="2"/>
</dbReference>
<feature type="region of interest" description="Adenylyl removase" evidence="7">
    <location>
        <begin position="1"/>
        <end position="480"/>
    </location>
</feature>
<proteinExistence type="inferred from homology"/>